<proteinExistence type="predicted"/>
<evidence type="ECO:0000256" key="1">
    <source>
        <dbReference type="SAM" id="MobiDB-lite"/>
    </source>
</evidence>
<feature type="region of interest" description="Disordered" evidence="1">
    <location>
        <begin position="61"/>
        <end position="106"/>
    </location>
</feature>
<name>A0AAW2SPV8_9LAMI</name>
<feature type="compositionally biased region" description="Polar residues" evidence="1">
    <location>
        <begin position="21"/>
        <end position="31"/>
    </location>
</feature>
<feature type="compositionally biased region" description="Low complexity" evidence="1">
    <location>
        <begin position="78"/>
        <end position="90"/>
    </location>
</feature>
<evidence type="ECO:0000313" key="2">
    <source>
        <dbReference type="EMBL" id="KAL0394595.1"/>
    </source>
</evidence>
<sequence>RPQTSLLYALSWEIPGDQDTSEATSRRTNLCPSAPRSGLRRSLRQAAIAAHCLLDEENIEVEEEKEGEVPRRDDDMILGLGEPEGEGSSPGEEEGQRAPRSLTDWGSCNLRDSNVDRLVSDFHIPPPFAIYTPLPLNRPPLLQTTV</sequence>
<dbReference type="EMBL" id="JACGWN010000016">
    <property type="protein sequence ID" value="KAL0394595.1"/>
    <property type="molecule type" value="Genomic_DNA"/>
</dbReference>
<reference evidence="2" key="2">
    <citation type="journal article" date="2024" name="Plant">
        <title>Genomic evolution and insights into agronomic trait innovations of Sesamum species.</title>
        <authorList>
            <person name="Miao H."/>
            <person name="Wang L."/>
            <person name="Qu L."/>
            <person name="Liu H."/>
            <person name="Sun Y."/>
            <person name="Le M."/>
            <person name="Wang Q."/>
            <person name="Wei S."/>
            <person name="Zheng Y."/>
            <person name="Lin W."/>
            <person name="Duan Y."/>
            <person name="Cao H."/>
            <person name="Xiong S."/>
            <person name="Wang X."/>
            <person name="Wei L."/>
            <person name="Li C."/>
            <person name="Ma Q."/>
            <person name="Ju M."/>
            <person name="Zhao R."/>
            <person name="Li G."/>
            <person name="Mu C."/>
            <person name="Tian Q."/>
            <person name="Mei H."/>
            <person name="Zhang T."/>
            <person name="Gao T."/>
            <person name="Zhang H."/>
        </authorList>
    </citation>
    <scope>NUCLEOTIDE SEQUENCE</scope>
    <source>
        <strain evidence="2">KEN1</strain>
    </source>
</reference>
<protein>
    <submittedName>
        <fullName evidence="2">Uncharacterized protein</fullName>
    </submittedName>
</protein>
<feature type="non-terminal residue" evidence="2">
    <location>
        <position position="1"/>
    </location>
</feature>
<dbReference type="AlphaFoldDB" id="A0AAW2SPV8"/>
<organism evidence="2">
    <name type="scientific">Sesamum latifolium</name>
    <dbReference type="NCBI Taxonomy" id="2727402"/>
    <lineage>
        <taxon>Eukaryota</taxon>
        <taxon>Viridiplantae</taxon>
        <taxon>Streptophyta</taxon>
        <taxon>Embryophyta</taxon>
        <taxon>Tracheophyta</taxon>
        <taxon>Spermatophyta</taxon>
        <taxon>Magnoliopsida</taxon>
        <taxon>eudicotyledons</taxon>
        <taxon>Gunneridae</taxon>
        <taxon>Pentapetalae</taxon>
        <taxon>asterids</taxon>
        <taxon>lamiids</taxon>
        <taxon>Lamiales</taxon>
        <taxon>Pedaliaceae</taxon>
        <taxon>Sesamum</taxon>
    </lineage>
</organism>
<accession>A0AAW2SPV8</accession>
<gene>
    <name evidence="2" type="ORF">Slati_4425700</name>
</gene>
<feature type="region of interest" description="Disordered" evidence="1">
    <location>
        <begin position="15"/>
        <end position="36"/>
    </location>
</feature>
<comment type="caution">
    <text evidence="2">The sequence shown here is derived from an EMBL/GenBank/DDBJ whole genome shotgun (WGS) entry which is preliminary data.</text>
</comment>
<reference evidence="2" key="1">
    <citation type="submission" date="2020-06" db="EMBL/GenBank/DDBJ databases">
        <authorList>
            <person name="Li T."/>
            <person name="Hu X."/>
            <person name="Zhang T."/>
            <person name="Song X."/>
            <person name="Zhang H."/>
            <person name="Dai N."/>
            <person name="Sheng W."/>
            <person name="Hou X."/>
            <person name="Wei L."/>
        </authorList>
    </citation>
    <scope>NUCLEOTIDE SEQUENCE</scope>
    <source>
        <strain evidence="2">KEN1</strain>
        <tissue evidence="2">Leaf</tissue>
    </source>
</reference>